<name>A0ABQ9K4E3_9CUCU</name>
<evidence type="ECO:0000313" key="2">
    <source>
        <dbReference type="Proteomes" id="UP001162164"/>
    </source>
</evidence>
<organism evidence="1 2">
    <name type="scientific">Molorchus minor</name>
    <dbReference type="NCBI Taxonomy" id="1323400"/>
    <lineage>
        <taxon>Eukaryota</taxon>
        <taxon>Metazoa</taxon>
        <taxon>Ecdysozoa</taxon>
        <taxon>Arthropoda</taxon>
        <taxon>Hexapoda</taxon>
        <taxon>Insecta</taxon>
        <taxon>Pterygota</taxon>
        <taxon>Neoptera</taxon>
        <taxon>Endopterygota</taxon>
        <taxon>Coleoptera</taxon>
        <taxon>Polyphaga</taxon>
        <taxon>Cucujiformia</taxon>
        <taxon>Chrysomeloidea</taxon>
        <taxon>Cerambycidae</taxon>
        <taxon>Lamiinae</taxon>
        <taxon>Monochamini</taxon>
        <taxon>Molorchus</taxon>
    </lineage>
</organism>
<evidence type="ECO:0000313" key="1">
    <source>
        <dbReference type="EMBL" id="KAJ8985288.1"/>
    </source>
</evidence>
<protein>
    <submittedName>
        <fullName evidence="1">Uncharacterized protein</fullName>
    </submittedName>
</protein>
<dbReference type="EMBL" id="JAPWTJ010000017">
    <property type="protein sequence ID" value="KAJ8985288.1"/>
    <property type="molecule type" value="Genomic_DNA"/>
</dbReference>
<accession>A0ABQ9K4E3</accession>
<proteinExistence type="predicted"/>
<gene>
    <name evidence="1" type="ORF">NQ317_007075</name>
</gene>
<dbReference type="Proteomes" id="UP001162164">
    <property type="component" value="Unassembled WGS sequence"/>
</dbReference>
<sequence>MHKYLHILKYGLKRLKTYLNKLRLIPPASDRSRWLLGTVGPLPPSNVTARVTCTIENKDGKEKGSTREIERDLKVVVVDVDNHPPVPQHEEISCSLKSREFKKASCDTGTKNSSVCEVMNTF</sequence>
<reference evidence="1" key="1">
    <citation type="journal article" date="2023" name="Insect Mol. Biol.">
        <title>Genome sequencing provides insights into the evolution of gene families encoding plant cell wall-degrading enzymes in longhorned beetles.</title>
        <authorList>
            <person name="Shin N.R."/>
            <person name="Okamura Y."/>
            <person name="Kirsch R."/>
            <person name="Pauchet Y."/>
        </authorList>
    </citation>
    <scope>NUCLEOTIDE SEQUENCE</scope>
    <source>
        <strain evidence="1">MMC_N1</strain>
    </source>
</reference>
<keyword evidence="2" id="KW-1185">Reference proteome</keyword>
<comment type="caution">
    <text evidence="1">The sequence shown here is derived from an EMBL/GenBank/DDBJ whole genome shotgun (WGS) entry which is preliminary data.</text>
</comment>